<protein>
    <submittedName>
        <fullName evidence="1">Uncharacterized protein</fullName>
    </submittedName>
</protein>
<accession>A0AAF0QXH5</accession>
<evidence type="ECO:0000313" key="1">
    <source>
        <dbReference type="EMBL" id="WMV32247.1"/>
    </source>
</evidence>
<dbReference type="Proteomes" id="UP001234989">
    <property type="component" value="Chromosome 6"/>
</dbReference>
<dbReference type="AlphaFoldDB" id="A0AAF0QXH5"/>
<evidence type="ECO:0000313" key="2">
    <source>
        <dbReference type="Proteomes" id="UP001234989"/>
    </source>
</evidence>
<sequence>MPNYGRERLNSRFSITIHRTQKFQFEDFMILPHLKNAQLIGFMQNYGHELLNSGTSWVTCSSSMILNIISKGLELEDTTPLKDAQIMKLIWNYGHERLDSRV</sequence>
<organism evidence="1 2">
    <name type="scientific">Solanum verrucosum</name>
    <dbReference type="NCBI Taxonomy" id="315347"/>
    <lineage>
        <taxon>Eukaryota</taxon>
        <taxon>Viridiplantae</taxon>
        <taxon>Streptophyta</taxon>
        <taxon>Embryophyta</taxon>
        <taxon>Tracheophyta</taxon>
        <taxon>Spermatophyta</taxon>
        <taxon>Magnoliopsida</taxon>
        <taxon>eudicotyledons</taxon>
        <taxon>Gunneridae</taxon>
        <taxon>Pentapetalae</taxon>
        <taxon>asterids</taxon>
        <taxon>lamiids</taxon>
        <taxon>Solanales</taxon>
        <taxon>Solanaceae</taxon>
        <taxon>Solanoideae</taxon>
        <taxon>Solaneae</taxon>
        <taxon>Solanum</taxon>
    </lineage>
</organism>
<name>A0AAF0QXH5_SOLVR</name>
<proteinExistence type="predicted"/>
<dbReference type="EMBL" id="CP133617">
    <property type="protein sequence ID" value="WMV32247.1"/>
    <property type="molecule type" value="Genomic_DNA"/>
</dbReference>
<keyword evidence="2" id="KW-1185">Reference proteome</keyword>
<reference evidence="1" key="1">
    <citation type="submission" date="2023-08" db="EMBL/GenBank/DDBJ databases">
        <title>A de novo genome assembly of Solanum verrucosum Schlechtendal, a Mexican diploid species geographically isolated from the other diploid A-genome species in potato relatives.</title>
        <authorList>
            <person name="Hosaka K."/>
        </authorList>
    </citation>
    <scope>NUCLEOTIDE SEQUENCE</scope>
    <source>
        <tissue evidence="1">Young leaves</tissue>
    </source>
</reference>
<gene>
    <name evidence="1" type="ORF">MTR67_025632</name>
</gene>